<evidence type="ECO:0000259" key="1">
    <source>
        <dbReference type="Pfam" id="PF13338"/>
    </source>
</evidence>
<dbReference type="STRING" id="13035.Dacsa_1465"/>
<dbReference type="HOGENOM" id="CLU_089333_0_1_3"/>
<gene>
    <name evidence="2" type="ORF">Dacsa_1465</name>
</gene>
<dbReference type="InterPro" id="IPR025159">
    <property type="entry name" value="AbiEi_N"/>
</dbReference>
<name>K9YUX1_DACS8</name>
<organism evidence="2 3">
    <name type="scientific">Dactylococcopsis salina (strain PCC 8305)</name>
    <name type="common">Myxobactron salinum</name>
    <dbReference type="NCBI Taxonomy" id="13035"/>
    <lineage>
        <taxon>Bacteria</taxon>
        <taxon>Bacillati</taxon>
        <taxon>Cyanobacteriota</taxon>
        <taxon>Cyanophyceae</taxon>
        <taxon>Nodosilineales</taxon>
        <taxon>Cymatolegaceae</taxon>
        <taxon>Dactylococcopsis</taxon>
    </lineage>
</organism>
<evidence type="ECO:0000313" key="2">
    <source>
        <dbReference type="EMBL" id="AFZ50150.1"/>
    </source>
</evidence>
<accession>K9YUX1</accession>
<feature type="domain" description="AbiEi antitoxin N-terminal" evidence="1">
    <location>
        <begin position="6"/>
        <end position="51"/>
    </location>
</feature>
<sequence length="198" mass="22895">MSKTKQVLEIAQKVGVVRAKELEAQGFHRQYLKRLEEQGLLIRSGRGIYTYVGAEITEAHSLVEVAKRVPHGVICLLSALNFYELTTQNPFEVWLAIHSKKRSPKDNLLSLRLVYLSGSAWEEGIETYELEGEKVRIYSLPKTIVDCFKYRHKIGLDVALEALKESRQQKRCTIDEIWHYAKICRVQNVMRPYLEFLG</sequence>
<dbReference type="EMBL" id="CP003944">
    <property type="protein sequence ID" value="AFZ50150.1"/>
    <property type="molecule type" value="Genomic_DNA"/>
</dbReference>
<dbReference type="eggNOG" id="COG5340">
    <property type="taxonomic scope" value="Bacteria"/>
</dbReference>
<dbReference type="Proteomes" id="UP000010482">
    <property type="component" value="Chromosome"/>
</dbReference>
<dbReference type="PATRIC" id="fig|13035.3.peg.1649"/>
<evidence type="ECO:0000313" key="3">
    <source>
        <dbReference type="Proteomes" id="UP000010482"/>
    </source>
</evidence>
<dbReference type="RefSeq" id="WP_015229154.1">
    <property type="nucleotide sequence ID" value="NC_019780.1"/>
</dbReference>
<protein>
    <recommendedName>
        <fullName evidence="1">AbiEi antitoxin N-terminal domain-containing protein</fullName>
    </recommendedName>
</protein>
<keyword evidence="3" id="KW-1185">Reference proteome</keyword>
<proteinExistence type="predicted"/>
<dbReference type="OrthoDB" id="9801429at2"/>
<dbReference type="KEGG" id="dsl:Dacsa_1465"/>
<dbReference type="AlphaFoldDB" id="K9YUX1"/>
<reference evidence="2" key="1">
    <citation type="submission" date="2012-04" db="EMBL/GenBank/DDBJ databases">
        <title>Finished genome of Dactylococcopsis salina PCC 8305.</title>
        <authorList>
            <consortium name="US DOE Joint Genome Institute"/>
            <person name="Gugger M."/>
            <person name="Coursin T."/>
            <person name="Rippka R."/>
            <person name="Tandeau De Marsac N."/>
            <person name="Huntemann M."/>
            <person name="Wei C.-L."/>
            <person name="Han J."/>
            <person name="Detter J.C."/>
            <person name="Han C."/>
            <person name="Tapia R."/>
            <person name="Daligault H."/>
            <person name="Chen A."/>
            <person name="Krypides N."/>
            <person name="Mavromatis K."/>
            <person name="Markowitz V."/>
            <person name="Szeto E."/>
            <person name="Ivanova N."/>
            <person name="Ovchinnikova G."/>
            <person name="Pagani I."/>
            <person name="Pati A."/>
            <person name="Goodwin L."/>
            <person name="Peters L."/>
            <person name="Pitluck S."/>
            <person name="Woyke T."/>
            <person name="Kerfeld C."/>
        </authorList>
    </citation>
    <scope>NUCLEOTIDE SEQUENCE [LARGE SCALE GENOMIC DNA]</scope>
    <source>
        <strain evidence="2">PCC 8305</strain>
    </source>
</reference>
<dbReference type="Pfam" id="PF13338">
    <property type="entry name" value="AbiEi_4"/>
    <property type="match status" value="1"/>
</dbReference>